<dbReference type="InterPro" id="IPR050951">
    <property type="entry name" value="Retrovirus_Pol_polyprotein"/>
</dbReference>
<keyword evidence="4" id="KW-0378">Hydrolase</keyword>
<dbReference type="InterPro" id="IPR043502">
    <property type="entry name" value="DNA/RNA_pol_sf"/>
</dbReference>
<dbReference type="InterPro" id="IPR041577">
    <property type="entry name" value="RT_RNaseH_2"/>
</dbReference>
<protein>
    <recommendedName>
        <fullName evidence="1">RNA-directed DNA polymerase</fullName>
        <ecNumber evidence="1">2.7.7.49</ecNumber>
    </recommendedName>
</protein>
<evidence type="ECO:0000259" key="7">
    <source>
        <dbReference type="Pfam" id="PF17919"/>
    </source>
</evidence>
<evidence type="ECO:0000256" key="1">
    <source>
        <dbReference type="ARBA" id="ARBA00012493"/>
    </source>
</evidence>
<dbReference type="InParanoid" id="A0A2J7Q667"/>
<gene>
    <name evidence="8" type="ORF">B7P43_G04700</name>
</gene>
<keyword evidence="6" id="KW-0511">Multifunctional enzyme</keyword>
<reference evidence="8 9" key="1">
    <citation type="submission" date="2017-12" db="EMBL/GenBank/DDBJ databases">
        <title>Hemimetabolous genomes reveal molecular basis of termite eusociality.</title>
        <authorList>
            <person name="Harrison M.C."/>
            <person name="Jongepier E."/>
            <person name="Robertson H.M."/>
            <person name="Arning N."/>
            <person name="Bitard-Feildel T."/>
            <person name="Chao H."/>
            <person name="Childers C.P."/>
            <person name="Dinh H."/>
            <person name="Doddapaneni H."/>
            <person name="Dugan S."/>
            <person name="Gowin J."/>
            <person name="Greiner C."/>
            <person name="Han Y."/>
            <person name="Hu H."/>
            <person name="Hughes D.S.T."/>
            <person name="Huylmans A.-K."/>
            <person name="Kemena C."/>
            <person name="Kremer L.P.M."/>
            <person name="Lee S.L."/>
            <person name="Lopez-Ezquerra A."/>
            <person name="Mallet L."/>
            <person name="Monroy-Kuhn J.M."/>
            <person name="Moser A."/>
            <person name="Murali S.C."/>
            <person name="Muzny D.M."/>
            <person name="Otani S."/>
            <person name="Piulachs M.-D."/>
            <person name="Poelchau M."/>
            <person name="Qu J."/>
            <person name="Schaub F."/>
            <person name="Wada-Katsumata A."/>
            <person name="Worley K.C."/>
            <person name="Xie Q."/>
            <person name="Ylla G."/>
            <person name="Poulsen M."/>
            <person name="Gibbs R.A."/>
            <person name="Schal C."/>
            <person name="Richards S."/>
            <person name="Belles X."/>
            <person name="Korb J."/>
            <person name="Bornberg-Bauer E."/>
        </authorList>
    </citation>
    <scope>NUCLEOTIDE SEQUENCE [LARGE SCALE GENOMIC DNA]</scope>
    <source>
        <tissue evidence="8">Whole body</tissue>
    </source>
</reference>
<keyword evidence="2" id="KW-0548">Nucleotidyltransferase</keyword>
<dbReference type="OrthoDB" id="5960270at2759"/>
<evidence type="ECO:0000256" key="3">
    <source>
        <dbReference type="ARBA" id="ARBA00022722"/>
    </source>
</evidence>
<dbReference type="GO" id="GO:0003964">
    <property type="term" value="F:RNA-directed DNA polymerase activity"/>
    <property type="evidence" value="ECO:0007669"/>
    <property type="project" value="UniProtKB-KW"/>
</dbReference>
<dbReference type="GO" id="GO:0004519">
    <property type="term" value="F:endonuclease activity"/>
    <property type="evidence" value="ECO:0007669"/>
    <property type="project" value="UniProtKB-KW"/>
</dbReference>
<dbReference type="Proteomes" id="UP000235965">
    <property type="component" value="Unassembled WGS sequence"/>
</dbReference>
<keyword evidence="2" id="KW-0808">Transferase</keyword>
<organism evidence="8 9">
    <name type="scientific">Cryptotermes secundus</name>
    <dbReference type="NCBI Taxonomy" id="105785"/>
    <lineage>
        <taxon>Eukaryota</taxon>
        <taxon>Metazoa</taxon>
        <taxon>Ecdysozoa</taxon>
        <taxon>Arthropoda</taxon>
        <taxon>Hexapoda</taxon>
        <taxon>Insecta</taxon>
        <taxon>Pterygota</taxon>
        <taxon>Neoptera</taxon>
        <taxon>Polyneoptera</taxon>
        <taxon>Dictyoptera</taxon>
        <taxon>Blattodea</taxon>
        <taxon>Blattoidea</taxon>
        <taxon>Termitoidae</taxon>
        <taxon>Kalotermitidae</taxon>
        <taxon>Cryptotermitinae</taxon>
        <taxon>Cryptotermes</taxon>
    </lineage>
</organism>
<dbReference type="AlphaFoldDB" id="A0A2J7Q667"/>
<dbReference type="FunFam" id="3.30.70.270:FF:000020">
    <property type="entry name" value="Transposon Tf2-6 polyprotein-like Protein"/>
    <property type="match status" value="1"/>
</dbReference>
<evidence type="ECO:0000313" key="9">
    <source>
        <dbReference type="Proteomes" id="UP000235965"/>
    </source>
</evidence>
<feature type="domain" description="Reverse transcriptase/retrotransposon-derived protein RNase H-like" evidence="7">
    <location>
        <begin position="84"/>
        <end position="182"/>
    </location>
</feature>
<dbReference type="PANTHER" id="PTHR37984:SF5">
    <property type="entry name" value="PROTEIN NYNRIN-LIKE"/>
    <property type="match status" value="1"/>
</dbReference>
<dbReference type="InterPro" id="IPR043128">
    <property type="entry name" value="Rev_trsase/Diguanyl_cyclase"/>
</dbReference>
<dbReference type="Gene3D" id="3.10.20.370">
    <property type="match status" value="1"/>
</dbReference>
<keyword evidence="5" id="KW-0695">RNA-directed DNA polymerase</keyword>
<dbReference type="EC" id="2.7.7.49" evidence="1"/>
<evidence type="ECO:0000313" key="8">
    <source>
        <dbReference type="EMBL" id="PNF24083.1"/>
    </source>
</evidence>
<accession>A0A2J7Q667</accession>
<dbReference type="FunFam" id="3.10.20.370:FF:000001">
    <property type="entry name" value="Retrovirus-related Pol polyprotein from transposon 17.6-like protein"/>
    <property type="match status" value="1"/>
</dbReference>
<dbReference type="CDD" id="cd09274">
    <property type="entry name" value="RNase_HI_RT_Ty3"/>
    <property type="match status" value="1"/>
</dbReference>
<name>A0A2J7Q667_9NEOP</name>
<evidence type="ECO:0000256" key="6">
    <source>
        <dbReference type="ARBA" id="ARBA00023268"/>
    </source>
</evidence>
<comment type="caution">
    <text evidence="8">The sequence shown here is derived from an EMBL/GenBank/DDBJ whole genome shotgun (WGS) entry which is preliminary data.</text>
</comment>
<dbReference type="STRING" id="105785.A0A2J7Q667"/>
<dbReference type="EMBL" id="NEVH01017536">
    <property type="protein sequence ID" value="PNF24083.1"/>
    <property type="molecule type" value="Genomic_DNA"/>
</dbReference>
<evidence type="ECO:0000256" key="2">
    <source>
        <dbReference type="ARBA" id="ARBA00022695"/>
    </source>
</evidence>
<dbReference type="Pfam" id="PF17919">
    <property type="entry name" value="RT_RNaseH_2"/>
    <property type="match status" value="1"/>
</dbReference>
<proteinExistence type="predicted"/>
<sequence>MCIFQVPEMTFLGYKVSAEGSQPLEERVTDLPECQPPKTASQLCRFLGMLNYYRRFLPHAAAHQVPLHDVLSGPKVKGSHTITWTPELHRAFEGCKASVSRATLLAHPDPSAPLALVTDASSSNMGAVLQQRVENALQPLAFFSRKLNPAQQNYSAYDRELLAIYEAVKHFCHMLEARHFSIFTDHKPITYAFQQKRDKCSPRAFNSREQLLTTQRLTDSWNVSTEH</sequence>
<dbReference type="SUPFAM" id="SSF56672">
    <property type="entry name" value="DNA/RNA polymerases"/>
    <property type="match status" value="1"/>
</dbReference>
<evidence type="ECO:0000256" key="5">
    <source>
        <dbReference type="ARBA" id="ARBA00022918"/>
    </source>
</evidence>
<dbReference type="PANTHER" id="PTHR37984">
    <property type="entry name" value="PROTEIN CBG26694"/>
    <property type="match status" value="1"/>
</dbReference>
<keyword evidence="9" id="KW-1185">Reference proteome</keyword>
<dbReference type="Gene3D" id="3.30.70.270">
    <property type="match status" value="1"/>
</dbReference>
<evidence type="ECO:0000256" key="4">
    <source>
        <dbReference type="ARBA" id="ARBA00022759"/>
    </source>
</evidence>
<keyword evidence="4" id="KW-0255">Endonuclease</keyword>
<keyword evidence="3" id="KW-0540">Nuclease</keyword>